<reference evidence="1 2" key="1">
    <citation type="submission" date="2024-09" db="EMBL/GenBank/DDBJ databases">
        <title>Laminarin stimulates single cell rates of sulfate reduction while oxygen inhibits transcriptomic activity in coastal marine sediment.</title>
        <authorList>
            <person name="Lindsay M."/>
            <person name="Orcutt B."/>
            <person name="Emerson D."/>
            <person name="Stepanauskas R."/>
            <person name="D'Angelo T."/>
        </authorList>
    </citation>
    <scope>NUCLEOTIDE SEQUENCE [LARGE SCALE GENOMIC DNA]</scope>
    <source>
        <strain evidence="1">SAG AM-311-K15</strain>
    </source>
</reference>
<organism evidence="1 2">
    <name type="scientific">candidate division CSSED10-310 bacterium</name>
    <dbReference type="NCBI Taxonomy" id="2855610"/>
    <lineage>
        <taxon>Bacteria</taxon>
        <taxon>Bacteria division CSSED10-310</taxon>
    </lineage>
</organism>
<dbReference type="PANTHER" id="PTHR12526">
    <property type="entry name" value="GLYCOSYLTRANSFERASE"/>
    <property type="match status" value="1"/>
</dbReference>
<accession>A0ABV6Z5Y5</accession>
<gene>
    <name evidence="1" type="ORF">ACFL27_26975</name>
</gene>
<dbReference type="GO" id="GO:0016757">
    <property type="term" value="F:glycosyltransferase activity"/>
    <property type="evidence" value="ECO:0007669"/>
    <property type="project" value="UniProtKB-KW"/>
</dbReference>
<dbReference type="Pfam" id="PF13692">
    <property type="entry name" value="Glyco_trans_1_4"/>
    <property type="match status" value="1"/>
</dbReference>
<dbReference type="CDD" id="cd03801">
    <property type="entry name" value="GT4_PimA-like"/>
    <property type="match status" value="1"/>
</dbReference>
<keyword evidence="2" id="KW-1185">Reference proteome</keyword>
<name>A0ABV6Z5Y5_UNCC1</name>
<evidence type="ECO:0000313" key="1">
    <source>
        <dbReference type="EMBL" id="MFC1853844.1"/>
    </source>
</evidence>
<sequence length="338" mass="38851">MKILFLTIGSEKTPSTRFRVKQYFPLLEQAHVEFRHVPIPHATLKRISLLKHLSWSDIVFLQKKLFSVWELGLIKRFQRPLIFDMDDVIFQEHPVDAGTARSERKITRKKNRFKATLEAADIIITGNESLAADVERYGHQAIILPTPVDTDRFIPRQTASQQQHIVIGWIGTTRNLYYLDLIAQPLQNLCHRFPHIAVRLVSDGTKTLPGVRVENKAWTAQDEVSELQQFDIGVMPLTDDIYSRGKCGFKLLQYMSIGLPTVSSPVGVNRDIIDHSVDGFLANTALEWEDCLAHLIQKAELRRNMAREARKKVVAHYSVKALFPRFLDILQKTYRQDT</sequence>
<protein>
    <submittedName>
        <fullName evidence="1">Glycosyltransferase family 4 protein</fullName>
        <ecNumber evidence="1">2.4.-.-</ecNumber>
    </submittedName>
</protein>
<keyword evidence="1" id="KW-0808">Transferase</keyword>
<keyword evidence="1" id="KW-0328">Glycosyltransferase</keyword>
<proteinExistence type="predicted"/>
<dbReference type="EMBL" id="JBHPBY010000622">
    <property type="protein sequence ID" value="MFC1853844.1"/>
    <property type="molecule type" value="Genomic_DNA"/>
</dbReference>
<dbReference type="SUPFAM" id="SSF53756">
    <property type="entry name" value="UDP-Glycosyltransferase/glycogen phosphorylase"/>
    <property type="match status" value="1"/>
</dbReference>
<evidence type="ECO:0000313" key="2">
    <source>
        <dbReference type="Proteomes" id="UP001594351"/>
    </source>
</evidence>
<dbReference type="Proteomes" id="UP001594351">
    <property type="component" value="Unassembled WGS sequence"/>
</dbReference>
<dbReference type="Gene3D" id="3.40.50.2000">
    <property type="entry name" value="Glycogen Phosphorylase B"/>
    <property type="match status" value="2"/>
</dbReference>
<dbReference type="EC" id="2.4.-.-" evidence="1"/>
<comment type="caution">
    <text evidence="1">The sequence shown here is derived from an EMBL/GenBank/DDBJ whole genome shotgun (WGS) entry which is preliminary data.</text>
</comment>